<evidence type="ECO:0000256" key="1">
    <source>
        <dbReference type="ARBA" id="ARBA00022723"/>
    </source>
</evidence>
<dbReference type="InterPro" id="IPR017455">
    <property type="entry name" value="Znf_FYVE-rel"/>
</dbReference>
<feature type="domain" description="FYVE-type" evidence="11">
    <location>
        <begin position="125"/>
        <end position="186"/>
    </location>
</feature>
<dbReference type="InterPro" id="IPR035892">
    <property type="entry name" value="C2_domain_sf"/>
</dbReference>
<dbReference type="Pfam" id="PF02318">
    <property type="entry name" value="FYVE_2"/>
    <property type="match status" value="1"/>
</dbReference>
<feature type="region of interest" description="Disordered" evidence="9">
    <location>
        <begin position="334"/>
        <end position="461"/>
    </location>
</feature>
<evidence type="ECO:0000256" key="8">
    <source>
        <dbReference type="PROSITE-ProRule" id="PRU00091"/>
    </source>
</evidence>
<feature type="compositionally biased region" description="Low complexity" evidence="9">
    <location>
        <begin position="365"/>
        <end position="378"/>
    </location>
</feature>
<dbReference type="SMART" id="SM00239">
    <property type="entry name" value="C2"/>
    <property type="match status" value="2"/>
</dbReference>
<dbReference type="PRINTS" id="PR00360">
    <property type="entry name" value="C2DOMAIN"/>
</dbReference>
<keyword evidence="2" id="KW-0677">Repeat</keyword>
<feature type="compositionally biased region" description="Polar residues" evidence="9">
    <location>
        <begin position="450"/>
        <end position="461"/>
    </location>
</feature>
<evidence type="ECO:0000256" key="2">
    <source>
        <dbReference type="ARBA" id="ARBA00022737"/>
    </source>
</evidence>
<dbReference type="InterPro" id="IPR000008">
    <property type="entry name" value="C2_dom"/>
</dbReference>
<dbReference type="Proteomes" id="UP001201812">
    <property type="component" value="Unassembled WGS sequence"/>
</dbReference>
<dbReference type="Gene3D" id="3.30.40.10">
    <property type="entry name" value="Zinc/RING finger domain, C3HC4 (zinc finger)"/>
    <property type="match status" value="1"/>
</dbReference>
<feature type="domain" description="C2" evidence="10">
    <location>
        <begin position="858"/>
        <end position="981"/>
    </location>
</feature>
<feature type="compositionally biased region" description="Low complexity" evidence="9">
    <location>
        <begin position="490"/>
        <end position="503"/>
    </location>
</feature>
<dbReference type="EMBL" id="JAKKPZ010000015">
    <property type="protein sequence ID" value="KAI1713458.1"/>
    <property type="molecule type" value="Genomic_DNA"/>
</dbReference>
<reference evidence="13" key="1">
    <citation type="submission" date="2022-01" db="EMBL/GenBank/DDBJ databases">
        <title>Genome Sequence Resource for Two Populations of Ditylenchus destructor, the Migratory Endoparasitic Phytonematode.</title>
        <authorList>
            <person name="Zhang H."/>
            <person name="Lin R."/>
            <person name="Xie B."/>
        </authorList>
    </citation>
    <scope>NUCLEOTIDE SEQUENCE</scope>
    <source>
        <strain evidence="13">BazhouSP</strain>
    </source>
</reference>
<evidence type="ECO:0000256" key="9">
    <source>
        <dbReference type="SAM" id="MobiDB-lite"/>
    </source>
</evidence>
<evidence type="ECO:0000313" key="13">
    <source>
        <dbReference type="EMBL" id="KAI1713458.1"/>
    </source>
</evidence>
<proteinExistence type="predicted"/>
<accession>A0AAD4N3G2</accession>
<keyword evidence="14" id="KW-1185">Reference proteome</keyword>
<evidence type="ECO:0000259" key="11">
    <source>
        <dbReference type="PROSITE" id="PS50178"/>
    </source>
</evidence>
<evidence type="ECO:0000256" key="7">
    <source>
        <dbReference type="ARBA" id="ARBA00034103"/>
    </source>
</evidence>
<feature type="compositionally biased region" description="Low complexity" evidence="9">
    <location>
        <begin position="553"/>
        <end position="599"/>
    </location>
</feature>
<dbReference type="InterPro" id="IPR013083">
    <property type="entry name" value="Znf_RING/FYVE/PHD"/>
</dbReference>
<dbReference type="AlphaFoldDB" id="A0AAD4N3G2"/>
<evidence type="ECO:0000256" key="3">
    <source>
        <dbReference type="ARBA" id="ARBA00022771"/>
    </source>
</evidence>
<dbReference type="GO" id="GO:0006886">
    <property type="term" value="P:intracellular protein transport"/>
    <property type="evidence" value="ECO:0007669"/>
    <property type="project" value="InterPro"/>
</dbReference>
<protein>
    <submittedName>
        <fullName evidence="13">C2 domain-containing protein</fullName>
    </submittedName>
</protein>
<dbReference type="SUPFAM" id="SSF57903">
    <property type="entry name" value="FYVE/PHD zinc finger"/>
    <property type="match status" value="1"/>
</dbReference>
<feature type="compositionally biased region" description="Pro residues" evidence="9">
    <location>
        <begin position="510"/>
        <end position="519"/>
    </location>
</feature>
<comment type="caution">
    <text evidence="13">The sequence shown here is derived from an EMBL/GenBank/DDBJ whole genome shotgun (WGS) entry which is preliminary data.</text>
</comment>
<gene>
    <name evidence="13" type="ORF">DdX_08972</name>
</gene>
<dbReference type="PROSITE" id="PS50004">
    <property type="entry name" value="C2"/>
    <property type="match status" value="2"/>
</dbReference>
<evidence type="ECO:0000259" key="12">
    <source>
        <dbReference type="PROSITE" id="PS50916"/>
    </source>
</evidence>
<evidence type="ECO:0000256" key="6">
    <source>
        <dbReference type="ARBA" id="ARBA00023018"/>
    </source>
</evidence>
<dbReference type="GO" id="GO:0031267">
    <property type="term" value="F:small GTPase binding"/>
    <property type="evidence" value="ECO:0007669"/>
    <property type="project" value="InterPro"/>
</dbReference>
<feature type="region of interest" description="Disordered" evidence="9">
    <location>
        <begin position="226"/>
        <end position="246"/>
    </location>
</feature>
<dbReference type="PRINTS" id="PR00399">
    <property type="entry name" value="SYNAPTOTAGMN"/>
</dbReference>
<dbReference type="PANTHER" id="PTHR45729">
    <property type="entry name" value="RABPHILIN, ISOFORM A"/>
    <property type="match status" value="1"/>
</dbReference>
<feature type="region of interest" description="Disordered" evidence="9">
    <location>
        <begin position="688"/>
        <end position="708"/>
    </location>
</feature>
<dbReference type="PANTHER" id="PTHR45729:SF6">
    <property type="entry name" value="RABPHILIN, ISOFORM A"/>
    <property type="match status" value="1"/>
</dbReference>
<dbReference type="GO" id="GO:0098793">
    <property type="term" value="C:presynapse"/>
    <property type="evidence" value="ECO:0007669"/>
    <property type="project" value="GOC"/>
</dbReference>
<keyword evidence="3 8" id="KW-0863">Zinc-finger</keyword>
<dbReference type="SUPFAM" id="SSF49562">
    <property type="entry name" value="C2 domain (Calcium/lipid-binding domain, CaLB)"/>
    <property type="match status" value="2"/>
</dbReference>
<dbReference type="Gene3D" id="2.60.40.150">
    <property type="entry name" value="C2 domain"/>
    <property type="match status" value="2"/>
</dbReference>
<feature type="compositionally biased region" description="Polar residues" evidence="9">
    <location>
        <begin position="610"/>
        <end position="621"/>
    </location>
</feature>
<name>A0AAD4N3G2_9BILA</name>
<feature type="domain" description="C2" evidence="10">
    <location>
        <begin position="996"/>
        <end position="1115"/>
    </location>
</feature>
<evidence type="ECO:0000313" key="14">
    <source>
        <dbReference type="Proteomes" id="UP001201812"/>
    </source>
</evidence>
<evidence type="ECO:0000256" key="4">
    <source>
        <dbReference type="ARBA" id="ARBA00022833"/>
    </source>
</evidence>
<evidence type="ECO:0000256" key="5">
    <source>
        <dbReference type="ARBA" id="ARBA00022837"/>
    </source>
</evidence>
<dbReference type="InterPro" id="IPR041282">
    <property type="entry name" value="FYVE_2"/>
</dbReference>
<comment type="subcellular location">
    <subcellularLocation>
        <location evidence="7">Synapse</location>
    </subcellularLocation>
</comment>
<dbReference type="GO" id="GO:0016020">
    <property type="term" value="C:membrane"/>
    <property type="evidence" value="ECO:0007669"/>
    <property type="project" value="InterPro"/>
</dbReference>
<feature type="compositionally biased region" description="Polar residues" evidence="9">
    <location>
        <begin position="226"/>
        <end position="237"/>
    </location>
</feature>
<keyword evidence="5" id="KW-0106">Calcium</keyword>
<keyword evidence="6" id="KW-0770">Synapse</keyword>
<dbReference type="Pfam" id="PF00168">
    <property type="entry name" value="C2"/>
    <property type="match status" value="2"/>
</dbReference>
<dbReference type="PROSITE" id="PS50178">
    <property type="entry name" value="ZF_FYVE"/>
    <property type="match status" value="1"/>
</dbReference>
<sequence>MTSPKKKETTPRSRETFSIKKEFMDLMNDWEIGGTQNAWVCPSDRHLQLRAQLKSGWSVRTASARSPTNTKQATLAGGNPMTNISEAEQQIRKVLARAEQGRQNEQLRIGKMVDRLEKLRGRATGNGVTQCLLCQTEFGLLASKSYAACCMDCRKYVCQKNCGVETYDQKRGEPIFLCKICSEYREMWKKSGAWFYKEMPNYTKPFDMGSMGNGLFGSRMGVVSPSTASTPSGSKPNFQFDRLRNNNDNAVGSPLNAFGKMSMYDASVSNPSTSYNSNVAPNESPSHLTGNPLHNSASRNHSRQLPIPPEHQQRLKTIPRARITPSWVHEKVQSSVSVGSSDEESSSSSLDNEELRQGVSSKDGNINISSSSLTLNSSVGKRSGVPSNRKHHHHYNRPKDLSHNHQTSRETTSLQRFVLGSRSRITDTEESENEEERRSTPSTSPRHSIATPSSYGGDDVSQNQTALITNEVTSDAKSIDSGVVQSDHSAQQAQQEQMNAMLQSGTIYTSPPPSIPPPSRSSLGASPAYSLGQQRIEFSTPSPIPPPIPPRSATVGATVGGTVTPRQGVVSSTSVLSHSSPKRPSSASSTNSSSLVPASFARMPPRHTHQQSSHESIQSMGHCSIAKTKKGPVPPSRPESIHSTDFMPISHSGESLTRAVECSGSQGALESMSRHSTQSAMAVVADAKKEDGYSETQSPTFMSSPEDDSTSQARFRVKSFNNPSLANVNPLHMSCKKTYSSNYPNGNAFLGHNGTISQHFGSIPTSNNHLRRPLIKPALSVESDDGEIRPIDVDDSLPYISTSSLSVRPIGDIIEENDSYNGTSRCYSLNVADTPRRPNSAAAALNSQPLSTINEIGTLGSIQFNLTYLPEERQLIIHLIRAKNLKAMDKNGFSDPYVKFHLIPGNTKATKLTSKTIEKTLNPEWNEEMIYYGITEDERLRKTLRLTVLDRDRIGSDFLGETRVALKKLPLGATKKFNLYLEHAMPIQVEKSEEVERGKILVSVCYNIQQASLFVNIKRCAELLGMDTTGFSDPYCKVSLTPLSSKAHRQKTSIKKRTLNPEFNSTLQFIVPFKDLPKKTLEIGVYDHDVARHDDYIGGILLSTAAKGERGKQWIQCIENPGKTFELWHKLTVE</sequence>
<feature type="compositionally biased region" description="Polar residues" evidence="9">
    <location>
        <begin position="271"/>
        <end position="299"/>
    </location>
</feature>
<dbReference type="InterPro" id="IPR010911">
    <property type="entry name" value="Rab_BD"/>
</dbReference>
<feature type="domain" description="RabBD" evidence="12">
    <location>
        <begin position="77"/>
        <end position="198"/>
    </location>
</feature>
<dbReference type="GO" id="GO:0006887">
    <property type="term" value="P:exocytosis"/>
    <property type="evidence" value="ECO:0007669"/>
    <property type="project" value="TreeGrafter"/>
</dbReference>
<dbReference type="GO" id="GO:0008270">
    <property type="term" value="F:zinc ion binding"/>
    <property type="evidence" value="ECO:0007669"/>
    <property type="project" value="UniProtKB-KW"/>
</dbReference>
<dbReference type="InterPro" id="IPR011011">
    <property type="entry name" value="Znf_FYVE_PHD"/>
</dbReference>
<dbReference type="PROSITE" id="PS50916">
    <property type="entry name" value="RABBD"/>
    <property type="match status" value="1"/>
</dbReference>
<dbReference type="CDD" id="cd08384">
    <property type="entry name" value="C2B_Rabphilin_Doc2"/>
    <property type="match status" value="1"/>
</dbReference>
<dbReference type="GO" id="GO:0061669">
    <property type="term" value="P:spontaneous neurotransmitter secretion"/>
    <property type="evidence" value="ECO:0007669"/>
    <property type="project" value="TreeGrafter"/>
</dbReference>
<dbReference type="InterPro" id="IPR043566">
    <property type="entry name" value="Rabphilin/DOC2/Noc2"/>
</dbReference>
<dbReference type="InterPro" id="IPR001565">
    <property type="entry name" value="Synaptotagmin"/>
</dbReference>
<evidence type="ECO:0000259" key="10">
    <source>
        <dbReference type="PROSITE" id="PS50004"/>
    </source>
</evidence>
<feature type="region of interest" description="Disordered" evidence="9">
    <location>
        <begin position="271"/>
        <end position="313"/>
    </location>
</feature>
<keyword evidence="1" id="KW-0479">Metal-binding</keyword>
<feature type="compositionally biased region" description="Polar residues" evidence="9">
    <location>
        <begin position="694"/>
        <end position="703"/>
    </location>
</feature>
<feature type="region of interest" description="Disordered" evidence="9">
    <location>
        <begin position="478"/>
        <end position="660"/>
    </location>
</feature>
<keyword evidence="4" id="KW-0862">Zinc</keyword>
<feature type="compositionally biased region" description="Polar residues" evidence="9">
    <location>
        <begin position="531"/>
        <end position="540"/>
    </location>
</feature>
<dbReference type="GO" id="GO:0017158">
    <property type="term" value="P:regulation of calcium ion-dependent exocytosis"/>
    <property type="evidence" value="ECO:0007669"/>
    <property type="project" value="TreeGrafter"/>
</dbReference>
<organism evidence="13 14">
    <name type="scientific">Ditylenchus destructor</name>
    <dbReference type="NCBI Taxonomy" id="166010"/>
    <lineage>
        <taxon>Eukaryota</taxon>
        <taxon>Metazoa</taxon>
        <taxon>Ecdysozoa</taxon>
        <taxon>Nematoda</taxon>
        <taxon>Chromadorea</taxon>
        <taxon>Rhabditida</taxon>
        <taxon>Tylenchina</taxon>
        <taxon>Tylenchomorpha</taxon>
        <taxon>Sphaerularioidea</taxon>
        <taxon>Anguinidae</taxon>
        <taxon>Anguininae</taxon>
        <taxon>Ditylenchus</taxon>
    </lineage>
</organism>
<dbReference type="InterPro" id="IPR047022">
    <property type="entry name" value="Rabphilin_Doc2_C2A"/>
</dbReference>
<dbReference type="CDD" id="cd04035">
    <property type="entry name" value="C2A_Rabphilin_Doc2"/>
    <property type="match status" value="1"/>
</dbReference>